<reference evidence="3" key="1">
    <citation type="journal article" date="2020" name="Nat. Commun.">
        <title>Genome assembly of wild tea tree DASZ reveals pedigree and selection history of tea varieties.</title>
        <authorList>
            <person name="Zhang W."/>
            <person name="Zhang Y."/>
            <person name="Qiu H."/>
            <person name="Guo Y."/>
            <person name="Wan H."/>
            <person name="Zhang X."/>
            <person name="Scossa F."/>
            <person name="Alseekh S."/>
            <person name="Zhang Q."/>
            <person name="Wang P."/>
            <person name="Xu L."/>
            <person name="Schmidt M.H."/>
            <person name="Jia X."/>
            <person name="Li D."/>
            <person name="Zhu A."/>
            <person name="Guo F."/>
            <person name="Chen W."/>
            <person name="Ni D."/>
            <person name="Usadel B."/>
            <person name="Fernie A.R."/>
            <person name="Wen W."/>
        </authorList>
    </citation>
    <scope>NUCLEOTIDE SEQUENCE [LARGE SCALE GENOMIC DNA]</scope>
    <source>
        <strain evidence="3">cv. G240</strain>
    </source>
</reference>
<gene>
    <name evidence="2" type="ORF">HYC85_015560</name>
</gene>
<evidence type="ECO:0008006" key="4">
    <source>
        <dbReference type="Google" id="ProtNLM"/>
    </source>
</evidence>
<evidence type="ECO:0000256" key="1">
    <source>
        <dbReference type="SAM" id="MobiDB-lite"/>
    </source>
</evidence>
<dbReference type="EMBL" id="JACBKZ010000007">
    <property type="protein sequence ID" value="KAF5945332.1"/>
    <property type="molecule type" value="Genomic_DNA"/>
</dbReference>
<feature type="compositionally biased region" description="Basic and acidic residues" evidence="1">
    <location>
        <begin position="107"/>
        <end position="117"/>
    </location>
</feature>
<name>A0A7J7GX35_CAMSI</name>
<evidence type="ECO:0000313" key="3">
    <source>
        <dbReference type="Proteomes" id="UP000593564"/>
    </source>
</evidence>
<evidence type="ECO:0000313" key="2">
    <source>
        <dbReference type="EMBL" id="KAF5945332.1"/>
    </source>
</evidence>
<dbReference type="PANTHER" id="PTHR33413:SF4">
    <property type="entry name" value="D-RIBOSE-BINDING PERIPLASMIC PROTEIN"/>
    <property type="match status" value="1"/>
</dbReference>
<dbReference type="InterPro" id="IPR025322">
    <property type="entry name" value="PADRE_dom"/>
</dbReference>
<proteinExistence type="predicted"/>
<reference evidence="2 3" key="2">
    <citation type="submission" date="2020-07" db="EMBL/GenBank/DDBJ databases">
        <title>Genome assembly of wild tea tree DASZ reveals pedigree and selection history of tea varieties.</title>
        <authorList>
            <person name="Zhang W."/>
        </authorList>
    </citation>
    <scope>NUCLEOTIDE SEQUENCE [LARGE SCALE GENOMIC DNA]</scope>
    <source>
        <strain evidence="3">cv. G240</strain>
        <tissue evidence="2">Leaf</tissue>
    </source>
</reference>
<sequence length="283" mass="31352">MGNCQAIDAAALVIQHPNGRIDRMYWSVSASEVMKMNPGHYVSLIIPLPISDEEKTDEKTVRFTRVKLLRPTDTLVLGRAYRLVTTQEVMKVLRAKKSAKMKNQQELGEKLPTKAEKQSSICDEEAGKIKSELEKTNQGIRDERHRQRSGSTNFAAARSKGVAAFVTEHLRGRKLMAVLILTTGEWYRKFCGGITTFADPGPGVAGCRPSLTQSIGRDLPPRHQWSSSTAPALTKCDRSTARGLRKEPLENPGFSRLPGVELDPRLWEGNTFTTGPPPSVVRS</sequence>
<dbReference type="PANTHER" id="PTHR33413">
    <property type="entry name" value="EXPRESSED PROTEIN"/>
    <property type="match status" value="1"/>
</dbReference>
<protein>
    <recommendedName>
        <fullName evidence="4">DUF4228 domain-containing protein</fullName>
    </recommendedName>
</protein>
<dbReference type="Proteomes" id="UP000593564">
    <property type="component" value="Unassembled WGS sequence"/>
</dbReference>
<organism evidence="2 3">
    <name type="scientific">Camellia sinensis</name>
    <name type="common">Tea plant</name>
    <name type="synonym">Thea sinensis</name>
    <dbReference type="NCBI Taxonomy" id="4442"/>
    <lineage>
        <taxon>Eukaryota</taxon>
        <taxon>Viridiplantae</taxon>
        <taxon>Streptophyta</taxon>
        <taxon>Embryophyta</taxon>
        <taxon>Tracheophyta</taxon>
        <taxon>Spermatophyta</taxon>
        <taxon>Magnoliopsida</taxon>
        <taxon>eudicotyledons</taxon>
        <taxon>Gunneridae</taxon>
        <taxon>Pentapetalae</taxon>
        <taxon>asterids</taxon>
        <taxon>Ericales</taxon>
        <taxon>Theaceae</taxon>
        <taxon>Camellia</taxon>
    </lineage>
</organism>
<comment type="caution">
    <text evidence="2">The sequence shown here is derived from an EMBL/GenBank/DDBJ whole genome shotgun (WGS) entry which is preliminary data.</text>
</comment>
<dbReference type="Pfam" id="PF14009">
    <property type="entry name" value="PADRE"/>
    <property type="match status" value="1"/>
</dbReference>
<accession>A0A7J7GX35</accession>
<keyword evidence="3" id="KW-1185">Reference proteome</keyword>
<feature type="region of interest" description="Disordered" evidence="1">
    <location>
        <begin position="103"/>
        <end position="123"/>
    </location>
</feature>
<dbReference type="AlphaFoldDB" id="A0A7J7GX35"/>